<feature type="compositionally biased region" description="Pro residues" evidence="1">
    <location>
        <begin position="28"/>
        <end position="38"/>
    </location>
</feature>
<accession>A0A1A6AD52</accession>
<proteinExistence type="predicted"/>
<dbReference type="AlphaFoldDB" id="A0A1A6AD52"/>
<dbReference type="VEuPathDB" id="FungiDB:I303_02201"/>
<name>A0A1A6AD52_9TREE</name>
<evidence type="ECO:0000256" key="1">
    <source>
        <dbReference type="SAM" id="MobiDB-lite"/>
    </source>
</evidence>
<reference evidence="2" key="1">
    <citation type="submission" date="2013-07" db="EMBL/GenBank/DDBJ databases">
        <title>The Genome Sequence of Cryptococcus dejecticola CBS10117.</title>
        <authorList>
            <consortium name="The Broad Institute Genome Sequencing Platform"/>
            <person name="Cuomo C."/>
            <person name="Litvintseva A."/>
            <person name="Chen Y."/>
            <person name="Heitman J."/>
            <person name="Sun S."/>
            <person name="Springer D."/>
            <person name="Dromer F."/>
            <person name="Young S.K."/>
            <person name="Zeng Q."/>
            <person name="Gargeya S."/>
            <person name="Fitzgerald M."/>
            <person name="Abouelleil A."/>
            <person name="Alvarado L."/>
            <person name="Berlin A.M."/>
            <person name="Chapman S.B."/>
            <person name="Dewar J."/>
            <person name="Goldberg J."/>
            <person name="Griggs A."/>
            <person name="Gujja S."/>
            <person name="Hansen M."/>
            <person name="Howarth C."/>
            <person name="Imamovic A."/>
            <person name="Larimer J."/>
            <person name="McCowan C."/>
            <person name="Murphy C."/>
            <person name="Pearson M."/>
            <person name="Priest M."/>
            <person name="Roberts A."/>
            <person name="Saif S."/>
            <person name="Shea T."/>
            <person name="Sykes S."/>
            <person name="Wortman J."/>
            <person name="Nusbaum C."/>
            <person name="Birren B."/>
        </authorList>
    </citation>
    <scope>NUCLEOTIDE SEQUENCE [LARGE SCALE GENOMIC DNA]</scope>
    <source>
        <strain evidence="2">CBS 10117</strain>
    </source>
</reference>
<dbReference type="RefSeq" id="XP_018265827.1">
    <property type="nucleotide sequence ID" value="XM_018405546.1"/>
</dbReference>
<dbReference type="OrthoDB" id="2596228at2759"/>
<dbReference type="EMBL" id="CP144531">
    <property type="protein sequence ID" value="WWC59114.1"/>
    <property type="molecule type" value="Genomic_DNA"/>
</dbReference>
<reference evidence="3" key="3">
    <citation type="submission" date="2024-02" db="EMBL/GenBank/DDBJ databases">
        <title>Comparative genomics of Cryptococcus and Kwoniella reveals pathogenesis evolution and contrasting modes of karyotype evolution via chromosome fusion or intercentromeric recombination.</title>
        <authorList>
            <person name="Coelho M.A."/>
            <person name="David-Palma M."/>
            <person name="Shea T."/>
            <person name="Bowers K."/>
            <person name="McGinley-Smith S."/>
            <person name="Mohammad A.W."/>
            <person name="Gnirke A."/>
            <person name="Yurkov A.M."/>
            <person name="Nowrousian M."/>
            <person name="Sun S."/>
            <person name="Cuomo C.A."/>
            <person name="Heitman J."/>
        </authorList>
    </citation>
    <scope>NUCLEOTIDE SEQUENCE</scope>
    <source>
        <strain evidence="3">CBS 10117</strain>
    </source>
</reference>
<dbReference type="GeneID" id="28965900"/>
<dbReference type="Proteomes" id="UP000078595">
    <property type="component" value="Chromosome 2"/>
</dbReference>
<feature type="region of interest" description="Disordered" evidence="1">
    <location>
        <begin position="1"/>
        <end position="127"/>
    </location>
</feature>
<protein>
    <submittedName>
        <fullName evidence="2">Uncharacterized protein</fullName>
    </submittedName>
</protein>
<evidence type="ECO:0000313" key="2">
    <source>
        <dbReference type="EMBL" id="OBR87985.1"/>
    </source>
</evidence>
<organism evidence="2">
    <name type="scientific">Kwoniella dejecticola CBS 10117</name>
    <dbReference type="NCBI Taxonomy" id="1296121"/>
    <lineage>
        <taxon>Eukaryota</taxon>
        <taxon>Fungi</taxon>
        <taxon>Dikarya</taxon>
        <taxon>Basidiomycota</taxon>
        <taxon>Agaricomycotina</taxon>
        <taxon>Tremellomycetes</taxon>
        <taxon>Tremellales</taxon>
        <taxon>Cryptococcaceae</taxon>
        <taxon>Kwoniella</taxon>
    </lineage>
</organism>
<dbReference type="KEGG" id="kdj:28965900"/>
<feature type="region of interest" description="Disordered" evidence="1">
    <location>
        <begin position="237"/>
        <end position="258"/>
    </location>
</feature>
<dbReference type="EMBL" id="KI894028">
    <property type="protein sequence ID" value="OBR87985.1"/>
    <property type="molecule type" value="Genomic_DNA"/>
</dbReference>
<feature type="compositionally biased region" description="Acidic residues" evidence="1">
    <location>
        <begin position="97"/>
        <end position="109"/>
    </location>
</feature>
<reference evidence="3" key="2">
    <citation type="submission" date="2013-07" db="EMBL/GenBank/DDBJ databases">
        <authorList>
            <consortium name="The Broad Institute Genome Sequencing Platform"/>
            <person name="Cuomo C."/>
            <person name="Litvintseva A."/>
            <person name="Chen Y."/>
            <person name="Heitman J."/>
            <person name="Sun S."/>
            <person name="Springer D."/>
            <person name="Dromer F."/>
            <person name="Young S.K."/>
            <person name="Zeng Q."/>
            <person name="Gargeya S."/>
            <person name="Fitzgerald M."/>
            <person name="Abouelleil A."/>
            <person name="Alvarado L."/>
            <person name="Berlin A.M."/>
            <person name="Chapman S.B."/>
            <person name="Dewar J."/>
            <person name="Goldberg J."/>
            <person name="Griggs A."/>
            <person name="Gujja S."/>
            <person name="Hansen M."/>
            <person name="Howarth C."/>
            <person name="Imamovic A."/>
            <person name="Larimer J."/>
            <person name="McCowan C."/>
            <person name="Murphy C."/>
            <person name="Pearson M."/>
            <person name="Priest M."/>
            <person name="Roberts A."/>
            <person name="Saif S."/>
            <person name="Shea T."/>
            <person name="Sykes S."/>
            <person name="Wortman J."/>
            <person name="Nusbaum C."/>
            <person name="Birren B."/>
        </authorList>
    </citation>
    <scope>NUCLEOTIDE SEQUENCE</scope>
    <source>
        <strain evidence="3">CBS 10117</strain>
    </source>
</reference>
<sequence length="258" mass="27754">MDSSMEEGDSLFSVPGPSTRPRALYQTPPQPSSGPPQPIGLGYNTSVVPQHLPDMDESFEQPNRWGGGASPPDVSSASYEYAHDREADQSGAVDGGENGEGDGEDEEGSYEASESSSADYDPDADPDRFAQRLNELAGTKEISETERKAISRGLPISGKQKQGPLLPLAEFRTVINHHLEVTKWKYDSNRLSAAMPGRSATHASARTDLAMDMLGDTHPIRVLGGGWTEKDDWLDPPSDGMEVDLGGLAGQDHDQFAN</sequence>
<keyword evidence="4" id="KW-1185">Reference proteome</keyword>
<gene>
    <name evidence="2" type="ORF">I303_02201</name>
    <name evidence="3" type="ORF">I303_101662</name>
</gene>
<feature type="compositionally biased region" description="Low complexity" evidence="1">
    <location>
        <begin position="110"/>
        <end position="119"/>
    </location>
</feature>
<evidence type="ECO:0000313" key="3">
    <source>
        <dbReference type="EMBL" id="WWC59114.1"/>
    </source>
</evidence>
<evidence type="ECO:0000313" key="4">
    <source>
        <dbReference type="Proteomes" id="UP000078595"/>
    </source>
</evidence>